<feature type="non-terminal residue" evidence="2">
    <location>
        <position position="178"/>
    </location>
</feature>
<dbReference type="RefSeq" id="WP_165972279.1">
    <property type="nucleotide sequence ID" value="NZ_SMRT01000015.1"/>
</dbReference>
<name>A0A4R5KHG9_9BACL</name>
<dbReference type="GO" id="GO:0006313">
    <property type="term" value="P:DNA transposition"/>
    <property type="evidence" value="ECO:0007669"/>
    <property type="project" value="InterPro"/>
</dbReference>
<sequence>MKLNTKYVGLDVSKETIAVAIADEGREASRFWGTITNTEAAVRKLMKQLGEPGQLQVCYEAGPTGYFLYRYLLTLGIECTVIAPSLIPQKPGEKVKTDRRDAIKLAQLFRAGELTGIYVPTEEDEALRDLVRAREAIKEDRQRTRHRITKFLLRYNLVFSEKGKKWGTKHRTWLNGLS</sequence>
<evidence type="ECO:0000313" key="3">
    <source>
        <dbReference type="Proteomes" id="UP000295636"/>
    </source>
</evidence>
<dbReference type="PANTHER" id="PTHR33055">
    <property type="entry name" value="TRANSPOSASE FOR INSERTION SEQUENCE ELEMENT IS1111A"/>
    <property type="match status" value="1"/>
</dbReference>
<dbReference type="EMBL" id="SMRT01000015">
    <property type="protein sequence ID" value="TDF93710.1"/>
    <property type="molecule type" value="Genomic_DNA"/>
</dbReference>
<dbReference type="GO" id="GO:0003677">
    <property type="term" value="F:DNA binding"/>
    <property type="evidence" value="ECO:0007669"/>
    <property type="project" value="InterPro"/>
</dbReference>
<comment type="caution">
    <text evidence="2">The sequence shown here is derived from an EMBL/GenBank/DDBJ whole genome shotgun (WGS) entry which is preliminary data.</text>
</comment>
<proteinExistence type="predicted"/>
<dbReference type="AlphaFoldDB" id="A0A4R5KHG9"/>
<reference evidence="2 3" key="1">
    <citation type="submission" date="2019-03" db="EMBL/GenBank/DDBJ databases">
        <title>This is whole genome sequence of Paenibacillus sp MS74 strain.</title>
        <authorList>
            <person name="Trinh H.N."/>
        </authorList>
    </citation>
    <scope>NUCLEOTIDE SEQUENCE [LARGE SCALE GENOMIC DNA]</scope>
    <source>
        <strain evidence="2 3">MS74</strain>
    </source>
</reference>
<dbReference type="GO" id="GO:0004803">
    <property type="term" value="F:transposase activity"/>
    <property type="evidence" value="ECO:0007669"/>
    <property type="project" value="InterPro"/>
</dbReference>
<organism evidence="2 3">
    <name type="scientific">Paenibacillus piri</name>
    <dbReference type="NCBI Taxonomy" id="2547395"/>
    <lineage>
        <taxon>Bacteria</taxon>
        <taxon>Bacillati</taxon>
        <taxon>Bacillota</taxon>
        <taxon>Bacilli</taxon>
        <taxon>Bacillales</taxon>
        <taxon>Paenibacillaceae</taxon>
        <taxon>Paenibacillus</taxon>
    </lineage>
</organism>
<keyword evidence="3" id="KW-1185">Reference proteome</keyword>
<dbReference type="PANTHER" id="PTHR33055:SF3">
    <property type="entry name" value="PUTATIVE TRANSPOSASE FOR IS117-RELATED"/>
    <property type="match status" value="1"/>
</dbReference>
<dbReference type="Pfam" id="PF01548">
    <property type="entry name" value="DEDD_Tnp_IS110"/>
    <property type="match status" value="1"/>
</dbReference>
<accession>A0A4R5KHG9</accession>
<dbReference type="InterPro" id="IPR047650">
    <property type="entry name" value="Transpos_IS110"/>
</dbReference>
<evidence type="ECO:0000259" key="1">
    <source>
        <dbReference type="Pfam" id="PF01548"/>
    </source>
</evidence>
<dbReference type="InterPro" id="IPR002525">
    <property type="entry name" value="Transp_IS110-like_N"/>
</dbReference>
<evidence type="ECO:0000313" key="2">
    <source>
        <dbReference type="EMBL" id="TDF93710.1"/>
    </source>
</evidence>
<feature type="domain" description="Transposase IS110-like N-terminal" evidence="1">
    <location>
        <begin position="8"/>
        <end position="155"/>
    </location>
</feature>
<dbReference type="Proteomes" id="UP000295636">
    <property type="component" value="Unassembled WGS sequence"/>
</dbReference>
<protein>
    <submittedName>
        <fullName evidence="2">IS110 family transposase</fullName>
    </submittedName>
</protein>
<gene>
    <name evidence="2" type="ORF">E1757_25225</name>
</gene>